<comment type="caution">
    <text evidence="2">The sequence shown here is derived from an EMBL/GenBank/DDBJ whole genome shotgun (WGS) entry which is preliminary data.</text>
</comment>
<name>A0A1W0B8E4_9NOCA</name>
<proteinExistence type="predicted"/>
<sequence length="68" mass="7204">MNVDLTGAQWFKSSHSSGGSECVEVAFLQGGVVGIRDSKDPTGPALVFNPGEWDAFVDGARDGEFNRS</sequence>
<dbReference type="OrthoDB" id="4299240at2"/>
<dbReference type="STRING" id="1538463.B0T36_01760"/>
<organism evidence="2 3">
    <name type="scientific">Nocardia donostiensis</name>
    <dbReference type="NCBI Taxonomy" id="1538463"/>
    <lineage>
        <taxon>Bacteria</taxon>
        <taxon>Bacillati</taxon>
        <taxon>Actinomycetota</taxon>
        <taxon>Actinomycetes</taxon>
        <taxon>Mycobacteriales</taxon>
        <taxon>Nocardiaceae</taxon>
        <taxon>Nocardia</taxon>
    </lineage>
</organism>
<dbReference type="RefSeq" id="WP_077114233.1">
    <property type="nucleotide sequence ID" value="NZ_LOKT01000001.1"/>
</dbReference>
<evidence type="ECO:0000313" key="2">
    <source>
        <dbReference type="EMBL" id="ONM50428.1"/>
    </source>
</evidence>
<dbReference type="Pfam" id="PF04149">
    <property type="entry name" value="DUF397"/>
    <property type="match status" value="1"/>
</dbReference>
<keyword evidence="3" id="KW-1185">Reference proteome</keyword>
<evidence type="ECO:0000259" key="1">
    <source>
        <dbReference type="Pfam" id="PF04149"/>
    </source>
</evidence>
<dbReference type="InterPro" id="IPR007278">
    <property type="entry name" value="DUF397"/>
</dbReference>
<gene>
    <name evidence="2" type="ORF">B0T46_00400</name>
</gene>
<accession>A0A1W0B8E4</accession>
<dbReference type="Proteomes" id="UP000188836">
    <property type="component" value="Unassembled WGS sequence"/>
</dbReference>
<dbReference type="AlphaFoldDB" id="A0A1W0B8E4"/>
<evidence type="ECO:0000313" key="3">
    <source>
        <dbReference type="Proteomes" id="UP000188836"/>
    </source>
</evidence>
<protein>
    <submittedName>
        <fullName evidence="2">DUF397 domain-containing protein</fullName>
    </submittedName>
</protein>
<feature type="domain" description="DUF397" evidence="1">
    <location>
        <begin position="8"/>
        <end position="61"/>
    </location>
</feature>
<dbReference type="EMBL" id="MUMY01000001">
    <property type="protein sequence ID" value="ONM50428.1"/>
    <property type="molecule type" value="Genomic_DNA"/>
</dbReference>
<reference evidence="2 3" key="1">
    <citation type="journal article" date="2016" name="Antonie Van Leeuwenhoek">
        <title>Nocardia donostiensis sp. nov., isolated from human respiratory specimens.</title>
        <authorList>
            <person name="Ercibengoa M."/>
            <person name="Bell M."/>
            <person name="Marimon J.M."/>
            <person name="Humrighouse B."/>
            <person name="Klenk H.P."/>
            <person name="Potter G."/>
            <person name="Perez-Trallero E."/>
        </authorList>
    </citation>
    <scope>NUCLEOTIDE SEQUENCE [LARGE SCALE GENOMIC DNA]</scope>
    <source>
        <strain evidence="2 3">X1655</strain>
    </source>
</reference>